<dbReference type="GO" id="GO:0003723">
    <property type="term" value="F:RNA binding"/>
    <property type="evidence" value="ECO:0007669"/>
    <property type="project" value="TreeGrafter"/>
</dbReference>
<comment type="similarity">
    <text evidence="1 6">Belongs to the 5'-3' exonuclease family. XRN2/RAT1 subfamily.</text>
</comment>
<evidence type="ECO:0000256" key="6">
    <source>
        <dbReference type="PIRNR" id="PIRNR037239"/>
    </source>
</evidence>
<dbReference type="Proteomes" id="UP001180020">
    <property type="component" value="Unassembled WGS sequence"/>
</dbReference>
<dbReference type="GO" id="GO:0005634">
    <property type="term" value="C:nucleus"/>
    <property type="evidence" value="ECO:0007669"/>
    <property type="project" value="InterPro"/>
</dbReference>
<keyword evidence="2 6" id="KW-0507">mRNA processing</keyword>
<evidence type="ECO:0000259" key="7">
    <source>
        <dbReference type="Pfam" id="PF03159"/>
    </source>
</evidence>
<sequence length="798" mass="92811">MGVPSFYRWLVNRYPKVVETAKEDASKPNPNGFELDNLYLDMNGIIHPCFHPEDILVQPTTYDEVFVSIFEYIDRIFLIVRPRKLLYMAIDGVAPRAKMNQQRSRRFRTAKDAEVMEAEEIKLRRKFEMEGKVVHPKLESEVSDSNVITPGTVFMQKLSCALEYYIHLKLNKDLLWKGIKVILSDANVPGEGEHKIMSFIRLQRNLHGYNPNTRHCLYGLDVDLIMLALATHEVHFYILREDVLVQTQDYSNIPTFERGLSKVEYESVKSRSWFKQLQEMKGGRAVVKKPYQFLNVSTLREYLKLDLMSPDMDPMDFERVVDDFIFMCFLTGNDFLPPLPSIDIHEGGIDLLVAVYKSEFKSMGGHLIDTTKMKEKKAAYIKAKTVERFIVALGSYEERIFQKRYKLRQRRLQRMSCEMLQSISLNDDQHDENTICDPVVTMKSERDNGYSVALDFELVDKNTKELNQELKEIIRKNSDIFREGVVDNDKARLGIPGWKARYYKEKFHAEHPNEMEIKRKEVVQKYAEGLCWVLQYYFAGVCSWNWYFPYHYAPFASDLKVPSFSDITFTIGTPFKPFDQLMGVLPPRSAHALPTPYGRLMTLEDSKIIDFYPNEFDIDMDGKRFMWQGIVKLPFIDEELLVSEMKILEPFLNEDESRRNETTFNKIFVRQTHDMGVQISSLNHRWCDLPKKGRMKVKEPIKGCGMNGFLCPGENRSENGVFASPVKGMDDVVVDNVLSAIFINPDFHEHIPRPLEGVNFPLSTITESDIEQRPLWHKYEGAKPPITIPHQIRCYGEN</sequence>
<dbReference type="PANTHER" id="PTHR12341">
    <property type="entry name" value="5'-&gt;3' EXORIBONUCLEASE"/>
    <property type="match status" value="1"/>
</dbReference>
<organism evidence="9 10">
    <name type="scientific">Acorus calamus</name>
    <name type="common">Sweet flag</name>
    <dbReference type="NCBI Taxonomy" id="4465"/>
    <lineage>
        <taxon>Eukaryota</taxon>
        <taxon>Viridiplantae</taxon>
        <taxon>Streptophyta</taxon>
        <taxon>Embryophyta</taxon>
        <taxon>Tracheophyta</taxon>
        <taxon>Spermatophyta</taxon>
        <taxon>Magnoliopsida</taxon>
        <taxon>Liliopsida</taxon>
        <taxon>Acoraceae</taxon>
        <taxon>Acorus</taxon>
    </lineage>
</organism>
<protein>
    <recommendedName>
        <fullName evidence="6">5'-3' exoribonuclease</fullName>
        <ecNumber evidence="6">3.1.13.-</ecNumber>
    </recommendedName>
</protein>
<name>A0AAV9DFL7_ACOCL</name>
<dbReference type="Gene3D" id="3.40.50.12390">
    <property type="match status" value="2"/>
</dbReference>
<dbReference type="GO" id="GO:0004534">
    <property type="term" value="F:5'-3' RNA exonuclease activity"/>
    <property type="evidence" value="ECO:0007669"/>
    <property type="project" value="UniProtKB-UniRule"/>
</dbReference>
<dbReference type="InterPro" id="IPR041412">
    <property type="entry name" value="Xrn1_helical"/>
</dbReference>
<evidence type="ECO:0000256" key="4">
    <source>
        <dbReference type="ARBA" id="ARBA00022801"/>
    </source>
</evidence>
<keyword evidence="4 6" id="KW-0378">Hydrolase</keyword>
<dbReference type="Pfam" id="PF17846">
    <property type="entry name" value="XRN_M"/>
    <property type="match status" value="1"/>
</dbReference>
<dbReference type="GO" id="GO:0000956">
    <property type="term" value="P:nuclear-transcribed mRNA catabolic process"/>
    <property type="evidence" value="ECO:0007669"/>
    <property type="project" value="TreeGrafter"/>
</dbReference>
<dbReference type="GO" id="GO:0006397">
    <property type="term" value="P:mRNA processing"/>
    <property type="evidence" value="ECO:0007669"/>
    <property type="project" value="UniProtKB-UniRule"/>
</dbReference>
<proteinExistence type="inferred from homology"/>
<feature type="domain" description="Xrn1 N-terminal" evidence="7">
    <location>
        <begin position="1"/>
        <end position="242"/>
    </location>
</feature>
<dbReference type="FunFam" id="3.40.50.12390:FF:000003">
    <property type="entry name" value="5'-3' exoribonuclease"/>
    <property type="match status" value="1"/>
</dbReference>
<dbReference type="PIRSF" id="PIRSF037239">
    <property type="entry name" value="Exonuclease_Xrn2"/>
    <property type="match status" value="1"/>
</dbReference>
<comment type="caution">
    <text evidence="9">The sequence shown here is derived from an EMBL/GenBank/DDBJ whole genome shotgun (WGS) entry which is preliminary data.</text>
</comment>
<reference evidence="9" key="2">
    <citation type="submission" date="2023-06" db="EMBL/GenBank/DDBJ databases">
        <authorList>
            <person name="Ma L."/>
            <person name="Liu K.-W."/>
            <person name="Li Z."/>
            <person name="Hsiao Y.-Y."/>
            <person name="Qi Y."/>
            <person name="Fu T."/>
            <person name="Tang G."/>
            <person name="Zhang D."/>
            <person name="Sun W.-H."/>
            <person name="Liu D.-K."/>
            <person name="Li Y."/>
            <person name="Chen G.-Z."/>
            <person name="Liu X.-D."/>
            <person name="Liao X.-Y."/>
            <person name="Jiang Y.-T."/>
            <person name="Yu X."/>
            <person name="Hao Y."/>
            <person name="Huang J."/>
            <person name="Zhao X.-W."/>
            <person name="Ke S."/>
            <person name="Chen Y.-Y."/>
            <person name="Wu W.-L."/>
            <person name="Hsu J.-L."/>
            <person name="Lin Y.-F."/>
            <person name="Huang M.-D."/>
            <person name="Li C.-Y."/>
            <person name="Huang L."/>
            <person name="Wang Z.-W."/>
            <person name="Zhao X."/>
            <person name="Zhong W.-Y."/>
            <person name="Peng D.-H."/>
            <person name="Ahmad S."/>
            <person name="Lan S."/>
            <person name="Zhang J.-S."/>
            <person name="Tsai W.-C."/>
            <person name="Van De Peer Y."/>
            <person name="Liu Z.-J."/>
        </authorList>
    </citation>
    <scope>NUCLEOTIDE SEQUENCE</scope>
    <source>
        <strain evidence="9">CP</strain>
        <tissue evidence="9">Leaves</tissue>
    </source>
</reference>
<dbReference type="InterPro" id="IPR017151">
    <property type="entry name" value="Xrn2/3/4"/>
</dbReference>
<evidence type="ECO:0000259" key="8">
    <source>
        <dbReference type="Pfam" id="PF17846"/>
    </source>
</evidence>
<evidence type="ECO:0000313" key="9">
    <source>
        <dbReference type="EMBL" id="KAK1299739.1"/>
    </source>
</evidence>
<evidence type="ECO:0000256" key="1">
    <source>
        <dbReference type="ARBA" id="ARBA00006994"/>
    </source>
</evidence>
<accession>A0AAV9DFL7</accession>
<keyword evidence="5 6" id="KW-0269">Exonuclease</keyword>
<evidence type="ECO:0000256" key="5">
    <source>
        <dbReference type="ARBA" id="ARBA00022839"/>
    </source>
</evidence>
<dbReference type="PANTHER" id="PTHR12341:SF62">
    <property type="entry name" value="5'-3' EXORIBONUCLEASE 3-LIKE"/>
    <property type="match status" value="1"/>
</dbReference>
<keyword evidence="10" id="KW-1185">Reference proteome</keyword>
<dbReference type="AlphaFoldDB" id="A0AAV9DFL7"/>
<dbReference type="EMBL" id="JAUJYO010000013">
    <property type="protein sequence ID" value="KAK1299739.1"/>
    <property type="molecule type" value="Genomic_DNA"/>
</dbReference>
<gene>
    <name evidence="9" type="primary">XRN3</name>
    <name evidence="9" type="ORF">QJS10_CPB13g01487</name>
</gene>
<reference evidence="9" key="1">
    <citation type="journal article" date="2023" name="Nat. Commun.">
        <title>Diploid and tetraploid genomes of Acorus and the evolution of monocots.</title>
        <authorList>
            <person name="Ma L."/>
            <person name="Liu K.W."/>
            <person name="Li Z."/>
            <person name="Hsiao Y.Y."/>
            <person name="Qi Y."/>
            <person name="Fu T."/>
            <person name="Tang G.D."/>
            <person name="Zhang D."/>
            <person name="Sun W.H."/>
            <person name="Liu D.K."/>
            <person name="Li Y."/>
            <person name="Chen G.Z."/>
            <person name="Liu X.D."/>
            <person name="Liao X.Y."/>
            <person name="Jiang Y.T."/>
            <person name="Yu X."/>
            <person name="Hao Y."/>
            <person name="Huang J."/>
            <person name="Zhao X.W."/>
            <person name="Ke S."/>
            <person name="Chen Y.Y."/>
            <person name="Wu W.L."/>
            <person name="Hsu J.L."/>
            <person name="Lin Y.F."/>
            <person name="Huang M.D."/>
            <person name="Li C.Y."/>
            <person name="Huang L."/>
            <person name="Wang Z.W."/>
            <person name="Zhao X."/>
            <person name="Zhong W.Y."/>
            <person name="Peng D.H."/>
            <person name="Ahmad S."/>
            <person name="Lan S."/>
            <person name="Zhang J.S."/>
            <person name="Tsai W.C."/>
            <person name="Van de Peer Y."/>
            <person name="Liu Z.J."/>
        </authorList>
    </citation>
    <scope>NUCLEOTIDE SEQUENCE</scope>
    <source>
        <strain evidence="9">CP</strain>
    </source>
</reference>
<dbReference type="InterPro" id="IPR027073">
    <property type="entry name" value="5_3_exoribonuclease"/>
</dbReference>
<evidence type="ECO:0000313" key="10">
    <source>
        <dbReference type="Proteomes" id="UP001180020"/>
    </source>
</evidence>
<feature type="domain" description="Xrn1 helical" evidence="8">
    <location>
        <begin position="315"/>
        <end position="770"/>
    </location>
</feature>
<dbReference type="InterPro" id="IPR004859">
    <property type="entry name" value="Xrn1_N"/>
</dbReference>
<comment type="function">
    <text evidence="6">Possesses 5'-&gt;3' exoribonuclease activity. Acts as an endogenous post-transcriptional gene silencing (PTGS) suppressor.</text>
</comment>
<keyword evidence="3 6" id="KW-0540">Nuclease</keyword>
<dbReference type="EC" id="3.1.13.-" evidence="6"/>
<dbReference type="Gene3D" id="1.25.40.1050">
    <property type="match status" value="1"/>
</dbReference>
<dbReference type="CDD" id="cd18673">
    <property type="entry name" value="PIN_XRN1-2-like"/>
    <property type="match status" value="1"/>
</dbReference>
<evidence type="ECO:0000256" key="3">
    <source>
        <dbReference type="ARBA" id="ARBA00022722"/>
    </source>
</evidence>
<dbReference type="Pfam" id="PF03159">
    <property type="entry name" value="XRN_N"/>
    <property type="match status" value="1"/>
</dbReference>
<dbReference type="FunFam" id="1.25.40.1050:FF:000002">
    <property type="entry name" value="5'-3' exoribonuclease"/>
    <property type="match status" value="1"/>
</dbReference>
<evidence type="ECO:0000256" key="2">
    <source>
        <dbReference type="ARBA" id="ARBA00022664"/>
    </source>
</evidence>